<evidence type="ECO:0000259" key="5">
    <source>
        <dbReference type="SMART" id="SM00226"/>
    </source>
</evidence>
<evidence type="ECO:0000256" key="3">
    <source>
        <dbReference type="ARBA" id="ARBA00022801"/>
    </source>
</evidence>
<feature type="domain" description="Phosphotyrosine protein phosphatase I" evidence="5">
    <location>
        <begin position="18"/>
        <end position="163"/>
    </location>
</feature>
<gene>
    <name evidence="6" type="ORF">ACFQS9_22340</name>
</gene>
<accession>A0ABW2S3B0</accession>
<dbReference type="Gene3D" id="3.40.50.2300">
    <property type="match status" value="1"/>
</dbReference>
<keyword evidence="7" id="KW-1185">Reference proteome</keyword>
<evidence type="ECO:0000313" key="7">
    <source>
        <dbReference type="Proteomes" id="UP001596484"/>
    </source>
</evidence>
<dbReference type="SMART" id="SM00226">
    <property type="entry name" value="LMWPc"/>
    <property type="match status" value="1"/>
</dbReference>
<dbReference type="PANTHER" id="PTHR11717:SF7">
    <property type="entry name" value="LOW MOLECULAR WEIGHT PHOSPHOTYROSINE PROTEIN PHOSPHATASE"/>
    <property type="match status" value="1"/>
</dbReference>
<keyword evidence="4" id="KW-0904">Protein phosphatase</keyword>
<dbReference type="CDD" id="cd16343">
    <property type="entry name" value="LMWPTP"/>
    <property type="match status" value="1"/>
</dbReference>
<dbReference type="RefSeq" id="WP_378408739.1">
    <property type="nucleotide sequence ID" value="NZ_JBHTCS010000028.1"/>
</dbReference>
<keyword evidence="3 6" id="KW-0378">Hydrolase</keyword>
<sequence length="168" mass="18307">MQAETSEATKNVTADAPLHITFVCTGNICRSPMAEKILLGRLREAGLDARVRVTSAGTGDWHVGHEADERTNEVLRGHGYPTGHRATQVGSDHLGADLVVALDTGHDRALAHLGVPAERRALLRSFDPDADGDSVPDPYYGDRADFELVREQIEAAVPGLLQWVREHR</sequence>
<dbReference type="PANTHER" id="PTHR11717">
    <property type="entry name" value="LOW MOLECULAR WEIGHT PROTEIN TYROSINE PHOSPHATASE"/>
    <property type="match status" value="1"/>
</dbReference>
<evidence type="ECO:0000256" key="4">
    <source>
        <dbReference type="ARBA" id="ARBA00022912"/>
    </source>
</evidence>
<proteinExistence type="inferred from homology"/>
<dbReference type="EMBL" id="JBHTCS010000028">
    <property type="protein sequence ID" value="MFC7450643.1"/>
    <property type="molecule type" value="Genomic_DNA"/>
</dbReference>
<dbReference type="InterPro" id="IPR036196">
    <property type="entry name" value="Ptyr_pPase_sf"/>
</dbReference>
<dbReference type="InterPro" id="IPR017867">
    <property type="entry name" value="Tyr_phospatase_low_mol_wt"/>
</dbReference>
<comment type="similarity">
    <text evidence="1">Belongs to the low molecular weight phosphotyrosine protein phosphatase family.</text>
</comment>
<dbReference type="PRINTS" id="PR00719">
    <property type="entry name" value="LMWPTPASE"/>
</dbReference>
<dbReference type="Pfam" id="PF01451">
    <property type="entry name" value="LMWPc"/>
    <property type="match status" value="1"/>
</dbReference>
<evidence type="ECO:0000256" key="2">
    <source>
        <dbReference type="ARBA" id="ARBA00013064"/>
    </source>
</evidence>
<name>A0ABW2S3B0_9NOCA</name>
<evidence type="ECO:0000256" key="1">
    <source>
        <dbReference type="ARBA" id="ARBA00011063"/>
    </source>
</evidence>
<protein>
    <recommendedName>
        <fullName evidence="2">protein-tyrosine-phosphatase</fullName>
        <ecNumber evidence="2">3.1.3.48</ecNumber>
    </recommendedName>
</protein>
<dbReference type="Proteomes" id="UP001596484">
    <property type="component" value="Unassembled WGS sequence"/>
</dbReference>
<dbReference type="InterPro" id="IPR023485">
    <property type="entry name" value="Ptyr_pPase"/>
</dbReference>
<comment type="caution">
    <text evidence="6">The sequence shown here is derived from an EMBL/GenBank/DDBJ whole genome shotgun (WGS) entry which is preliminary data.</text>
</comment>
<reference evidence="7" key="1">
    <citation type="journal article" date="2019" name="Int. J. Syst. Evol. Microbiol.">
        <title>The Global Catalogue of Microorganisms (GCM) 10K type strain sequencing project: providing services to taxonomists for standard genome sequencing and annotation.</title>
        <authorList>
            <consortium name="The Broad Institute Genomics Platform"/>
            <consortium name="The Broad Institute Genome Sequencing Center for Infectious Disease"/>
            <person name="Wu L."/>
            <person name="Ma J."/>
        </authorList>
    </citation>
    <scope>NUCLEOTIDE SEQUENCE [LARGE SCALE GENOMIC DNA]</scope>
    <source>
        <strain evidence="7">ICMP 19430</strain>
    </source>
</reference>
<dbReference type="GO" id="GO:0004725">
    <property type="term" value="F:protein tyrosine phosphatase activity"/>
    <property type="evidence" value="ECO:0007669"/>
    <property type="project" value="UniProtKB-EC"/>
</dbReference>
<dbReference type="EC" id="3.1.3.48" evidence="2"/>
<dbReference type="InterPro" id="IPR050438">
    <property type="entry name" value="LMW_PTPase"/>
</dbReference>
<dbReference type="SUPFAM" id="SSF52788">
    <property type="entry name" value="Phosphotyrosine protein phosphatases I"/>
    <property type="match status" value="1"/>
</dbReference>
<evidence type="ECO:0000313" key="6">
    <source>
        <dbReference type="EMBL" id="MFC7450643.1"/>
    </source>
</evidence>
<organism evidence="6 7">
    <name type="scientific">Rhodococcus daqingensis</name>
    <dbReference type="NCBI Taxonomy" id="2479363"/>
    <lineage>
        <taxon>Bacteria</taxon>
        <taxon>Bacillati</taxon>
        <taxon>Actinomycetota</taxon>
        <taxon>Actinomycetes</taxon>
        <taxon>Mycobacteriales</taxon>
        <taxon>Nocardiaceae</taxon>
        <taxon>Rhodococcus</taxon>
    </lineage>
</organism>